<evidence type="ECO:0000313" key="3">
    <source>
        <dbReference type="Proteomes" id="UP001281410"/>
    </source>
</evidence>
<dbReference type="AlphaFoldDB" id="A0AAE0E8T7"/>
<sequence>MDFEKAYDSVDHRFLDSCLEGMGFGEKLRGWIRNCISSPMISILVNGSPTNEFGIGRGLMQGDPMSPFLFNIVVEALNRLLLKARDLNLFRGKVFGRGRIHLTHLQFADDTILFIEAKEDFVVNVRRVLRCFEIGSGLKINFHKSGLDTVGKVSISGDRWASLFRCRKASLPFSYLGLPLGGNRNLVRF</sequence>
<keyword evidence="3" id="KW-1185">Reference proteome</keyword>
<name>A0AAE0E8T7_9ROSI</name>
<accession>A0AAE0E8T7</accession>
<dbReference type="InterPro" id="IPR000477">
    <property type="entry name" value="RT_dom"/>
</dbReference>
<evidence type="ECO:0000259" key="1">
    <source>
        <dbReference type="PROSITE" id="PS50878"/>
    </source>
</evidence>
<dbReference type="PANTHER" id="PTHR33116">
    <property type="entry name" value="REVERSE TRANSCRIPTASE ZINC-BINDING DOMAIN-CONTAINING PROTEIN-RELATED-RELATED"/>
    <property type="match status" value="1"/>
</dbReference>
<gene>
    <name evidence="2" type="ORF">Dsin_011780</name>
</gene>
<dbReference type="Pfam" id="PF00078">
    <property type="entry name" value="RVT_1"/>
    <property type="match status" value="1"/>
</dbReference>
<comment type="caution">
    <text evidence="2">The sequence shown here is derived from an EMBL/GenBank/DDBJ whole genome shotgun (WGS) entry which is preliminary data.</text>
</comment>
<feature type="domain" description="Reverse transcriptase" evidence="1">
    <location>
        <begin position="1"/>
        <end position="180"/>
    </location>
</feature>
<organism evidence="2 3">
    <name type="scientific">Dipteronia sinensis</name>
    <dbReference type="NCBI Taxonomy" id="43782"/>
    <lineage>
        <taxon>Eukaryota</taxon>
        <taxon>Viridiplantae</taxon>
        <taxon>Streptophyta</taxon>
        <taxon>Embryophyta</taxon>
        <taxon>Tracheophyta</taxon>
        <taxon>Spermatophyta</taxon>
        <taxon>Magnoliopsida</taxon>
        <taxon>eudicotyledons</taxon>
        <taxon>Gunneridae</taxon>
        <taxon>Pentapetalae</taxon>
        <taxon>rosids</taxon>
        <taxon>malvids</taxon>
        <taxon>Sapindales</taxon>
        <taxon>Sapindaceae</taxon>
        <taxon>Hippocastanoideae</taxon>
        <taxon>Acereae</taxon>
        <taxon>Dipteronia</taxon>
    </lineage>
</organism>
<dbReference type="PANTHER" id="PTHR33116:SF78">
    <property type="entry name" value="OS12G0587133 PROTEIN"/>
    <property type="match status" value="1"/>
</dbReference>
<reference evidence="2" key="1">
    <citation type="journal article" date="2023" name="Plant J.">
        <title>Genome sequences and population genomics provide insights into the demographic history, inbreeding, and mutation load of two 'living fossil' tree species of Dipteronia.</title>
        <authorList>
            <person name="Feng Y."/>
            <person name="Comes H.P."/>
            <person name="Chen J."/>
            <person name="Zhu S."/>
            <person name="Lu R."/>
            <person name="Zhang X."/>
            <person name="Li P."/>
            <person name="Qiu J."/>
            <person name="Olsen K.M."/>
            <person name="Qiu Y."/>
        </authorList>
    </citation>
    <scope>NUCLEOTIDE SEQUENCE</scope>
    <source>
        <strain evidence="2">NBL</strain>
    </source>
</reference>
<evidence type="ECO:0000313" key="2">
    <source>
        <dbReference type="EMBL" id="KAK3217810.1"/>
    </source>
</evidence>
<dbReference type="PROSITE" id="PS50878">
    <property type="entry name" value="RT_POL"/>
    <property type="match status" value="1"/>
</dbReference>
<protein>
    <recommendedName>
        <fullName evidence="1">Reverse transcriptase domain-containing protein</fullName>
    </recommendedName>
</protein>
<dbReference type="Proteomes" id="UP001281410">
    <property type="component" value="Unassembled WGS sequence"/>
</dbReference>
<dbReference type="SUPFAM" id="SSF56672">
    <property type="entry name" value="DNA/RNA polymerases"/>
    <property type="match status" value="1"/>
</dbReference>
<dbReference type="EMBL" id="JANJYJ010000004">
    <property type="protein sequence ID" value="KAK3217810.1"/>
    <property type="molecule type" value="Genomic_DNA"/>
</dbReference>
<proteinExistence type="predicted"/>
<dbReference type="InterPro" id="IPR043502">
    <property type="entry name" value="DNA/RNA_pol_sf"/>
</dbReference>